<organism evidence="1">
    <name type="scientific">marine sediment metagenome</name>
    <dbReference type="NCBI Taxonomy" id="412755"/>
    <lineage>
        <taxon>unclassified sequences</taxon>
        <taxon>metagenomes</taxon>
        <taxon>ecological metagenomes</taxon>
    </lineage>
</organism>
<proteinExistence type="predicted"/>
<name>A0A0F9E8P8_9ZZZZ</name>
<accession>A0A0F9E8P8</accession>
<comment type="caution">
    <text evidence="1">The sequence shown here is derived from an EMBL/GenBank/DDBJ whole genome shotgun (WGS) entry which is preliminary data.</text>
</comment>
<dbReference type="AlphaFoldDB" id="A0A0F9E8P8"/>
<reference evidence="1" key="1">
    <citation type="journal article" date="2015" name="Nature">
        <title>Complex archaea that bridge the gap between prokaryotes and eukaryotes.</title>
        <authorList>
            <person name="Spang A."/>
            <person name="Saw J.H."/>
            <person name="Jorgensen S.L."/>
            <person name="Zaremba-Niedzwiedzka K."/>
            <person name="Martijn J."/>
            <person name="Lind A.E."/>
            <person name="van Eijk R."/>
            <person name="Schleper C."/>
            <person name="Guy L."/>
            <person name="Ettema T.J."/>
        </authorList>
    </citation>
    <scope>NUCLEOTIDE SEQUENCE</scope>
</reference>
<dbReference type="EMBL" id="LAZR01035922">
    <property type="protein sequence ID" value="KKL26196.1"/>
    <property type="molecule type" value="Genomic_DNA"/>
</dbReference>
<gene>
    <name evidence="1" type="ORF">LCGC14_2397720</name>
</gene>
<sequence length="157" mass="17282">MIRLIIETQGYREQLGRFATWGTVMTRNRRREAQGVRTRAVSLLKKLAPRDTGVFSASLSGRVLDRGRVLQIRFSSSDPKAKLVIDPTRPHVIEASRGLALRFTAGGGILLRKRVLHPGTKGSDFVQQVARLGGADFIRAMNKVGVQTMIAMAGRGE</sequence>
<protein>
    <submittedName>
        <fullName evidence="1">Uncharacterized protein</fullName>
    </submittedName>
</protein>
<evidence type="ECO:0000313" key="1">
    <source>
        <dbReference type="EMBL" id="KKL26196.1"/>
    </source>
</evidence>